<feature type="compositionally biased region" description="Basic and acidic residues" evidence="1">
    <location>
        <begin position="42"/>
        <end position="51"/>
    </location>
</feature>
<feature type="region of interest" description="Disordered" evidence="1">
    <location>
        <begin position="31"/>
        <end position="51"/>
    </location>
</feature>
<accession>A0A6J4UQ32</accession>
<reference evidence="2" key="1">
    <citation type="submission" date="2020-02" db="EMBL/GenBank/DDBJ databases">
        <authorList>
            <person name="Meier V. D."/>
        </authorList>
    </citation>
    <scope>NUCLEOTIDE SEQUENCE</scope>
    <source>
        <strain evidence="2">AVDCRST_MAG19</strain>
    </source>
</reference>
<evidence type="ECO:0000256" key="1">
    <source>
        <dbReference type="SAM" id="MobiDB-lite"/>
    </source>
</evidence>
<organism evidence="2">
    <name type="scientific">uncultured Thermomicrobiales bacterium</name>
    <dbReference type="NCBI Taxonomy" id="1645740"/>
    <lineage>
        <taxon>Bacteria</taxon>
        <taxon>Pseudomonadati</taxon>
        <taxon>Thermomicrobiota</taxon>
        <taxon>Thermomicrobia</taxon>
        <taxon>Thermomicrobiales</taxon>
        <taxon>environmental samples</taxon>
    </lineage>
</organism>
<protein>
    <submittedName>
        <fullName evidence="2">Uncharacterized protein</fullName>
    </submittedName>
</protein>
<evidence type="ECO:0000313" key="2">
    <source>
        <dbReference type="EMBL" id="CAA9554635.1"/>
    </source>
</evidence>
<dbReference type="EMBL" id="CADCWL010000045">
    <property type="protein sequence ID" value="CAA9554635.1"/>
    <property type="molecule type" value="Genomic_DNA"/>
</dbReference>
<sequence>MSFADRARPSLGARLTAALFSRSGPLRPWLLQEAFGPPRTPRGTDGRRTDA</sequence>
<proteinExistence type="predicted"/>
<gene>
    <name evidence="2" type="ORF">AVDCRST_MAG19-1116</name>
</gene>
<name>A0A6J4UQ32_9BACT</name>
<dbReference type="AlphaFoldDB" id="A0A6J4UQ32"/>